<evidence type="ECO:0000313" key="2">
    <source>
        <dbReference type="EMBL" id="CAG6614635.1"/>
    </source>
</evidence>
<reference evidence="2" key="1">
    <citation type="submission" date="2021-05" db="EMBL/GenBank/DDBJ databases">
        <authorList>
            <person name="Alioto T."/>
            <person name="Alioto T."/>
            <person name="Gomez Garrido J."/>
        </authorList>
    </citation>
    <scope>NUCLEOTIDE SEQUENCE</scope>
</reference>
<name>A0A8D8PUK6_9HEMI</name>
<dbReference type="InterPro" id="IPR029602">
    <property type="entry name" value="IFT74"/>
</dbReference>
<dbReference type="EMBL" id="HBUF01030868">
    <property type="protein sequence ID" value="CAG6614635.1"/>
    <property type="molecule type" value="Transcribed_RNA"/>
</dbReference>
<keyword evidence="2" id="KW-0282">Flagellum</keyword>
<dbReference type="GO" id="GO:0005929">
    <property type="term" value="C:cilium"/>
    <property type="evidence" value="ECO:0007669"/>
    <property type="project" value="TreeGrafter"/>
</dbReference>
<accession>A0A8D8PUK6</accession>
<sequence>MDKKIKLEIESLNEKISNMRKDIVVYEDIDGLKTKAEDKRSNLVKEKQSLLEEKEILLGEQEKVRKSLQDLQSQLDQNDSYIQLVNQEKRLAQIEQTNYTLDEFIKNKLSETNFIPVRDKCLERVQEYNALLKLSYQDTVPTWIGYNAWLKLSYQGIKIQ</sequence>
<protein>
    <submittedName>
        <fullName evidence="2">Intraflagellar transport protein 74 homolog</fullName>
    </submittedName>
</protein>
<organism evidence="2">
    <name type="scientific">Cacopsylla melanoneura</name>
    <dbReference type="NCBI Taxonomy" id="428564"/>
    <lineage>
        <taxon>Eukaryota</taxon>
        <taxon>Metazoa</taxon>
        <taxon>Ecdysozoa</taxon>
        <taxon>Arthropoda</taxon>
        <taxon>Hexapoda</taxon>
        <taxon>Insecta</taxon>
        <taxon>Pterygota</taxon>
        <taxon>Neoptera</taxon>
        <taxon>Paraneoptera</taxon>
        <taxon>Hemiptera</taxon>
        <taxon>Sternorrhyncha</taxon>
        <taxon>Psylloidea</taxon>
        <taxon>Psyllidae</taxon>
        <taxon>Psyllinae</taxon>
        <taxon>Cacopsylla</taxon>
    </lineage>
</organism>
<proteinExistence type="predicted"/>
<dbReference type="GO" id="GO:0048487">
    <property type="term" value="F:beta-tubulin binding"/>
    <property type="evidence" value="ECO:0007669"/>
    <property type="project" value="InterPro"/>
</dbReference>
<dbReference type="GO" id="GO:0030992">
    <property type="term" value="C:intraciliary transport particle B"/>
    <property type="evidence" value="ECO:0007669"/>
    <property type="project" value="InterPro"/>
</dbReference>
<dbReference type="AlphaFoldDB" id="A0A8D8PUK6"/>
<dbReference type="PANTHER" id="PTHR31432:SF0">
    <property type="entry name" value="INTRAFLAGELLAR TRANSPORT PROTEIN 74 HOMOLOG"/>
    <property type="match status" value="1"/>
</dbReference>
<keyword evidence="1" id="KW-0175">Coiled coil</keyword>
<feature type="coiled-coil region" evidence="1">
    <location>
        <begin position="2"/>
        <end position="53"/>
    </location>
</feature>
<keyword evidence="2" id="KW-0969">Cilium</keyword>
<keyword evidence="2" id="KW-0966">Cell projection</keyword>
<dbReference type="GO" id="GO:0035735">
    <property type="term" value="P:intraciliary transport involved in cilium assembly"/>
    <property type="evidence" value="ECO:0007669"/>
    <property type="project" value="TreeGrafter"/>
</dbReference>
<dbReference type="PANTHER" id="PTHR31432">
    <property type="entry name" value="INTRAFLAGELLAR TRANSPORT PROTEIN 74 HOMOLOG"/>
    <property type="match status" value="1"/>
</dbReference>
<evidence type="ECO:0000256" key="1">
    <source>
        <dbReference type="SAM" id="Coils"/>
    </source>
</evidence>